<dbReference type="Pfam" id="PF00102">
    <property type="entry name" value="Y_phosphatase"/>
    <property type="match status" value="1"/>
</dbReference>
<dbReference type="WBParaSite" id="HDID_0001008601-mRNA-1">
    <property type="protein sequence ID" value="HDID_0001008601-mRNA-1"/>
    <property type="gene ID" value="HDID_0001008601"/>
</dbReference>
<evidence type="ECO:0000256" key="3">
    <source>
        <dbReference type="ARBA" id="ARBA00013064"/>
    </source>
</evidence>
<dbReference type="PROSITE" id="PS50056">
    <property type="entry name" value="TYR_PHOSPHATASE_2"/>
    <property type="match status" value="1"/>
</dbReference>
<accession>A0A0R3SWL5</accession>
<dbReference type="AlphaFoldDB" id="A0A0R3SWL5"/>
<keyword evidence="4" id="KW-0597">Phosphoprotein</keyword>
<dbReference type="SUPFAM" id="SSF52799">
    <property type="entry name" value="(Phosphotyrosine protein) phosphatases II"/>
    <property type="match status" value="1"/>
</dbReference>
<dbReference type="GO" id="GO:0004726">
    <property type="term" value="F:non-membrane spanning protein tyrosine phosphatase activity"/>
    <property type="evidence" value="ECO:0007669"/>
    <property type="project" value="TreeGrafter"/>
</dbReference>
<reference evidence="10" key="1">
    <citation type="submission" date="2017-02" db="UniProtKB">
        <authorList>
            <consortium name="WormBaseParasite"/>
        </authorList>
    </citation>
    <scope>IDENTIFICATION</scope>
</reference>
<evidence type="ECO:0000259" key="9">
    <source>
        <dbReference type="PROSITE" id="PS50056"/>
    </source>
</evidence>
<dbReference type="InterPro" id="IPR000242">
    <property type="entry name" value="PTP_cat"/>
</dbReference>
<dbReference type="InterPro" id="IPR003595">
    <property type="entry name" value="Tyr_Pase_cat"/>
</dbReference>
<dbReference type="Gene3D" id="3.90.190.10">
    <property type="entry name" value="Protein tyrosine phosphatase superfamily"/>
    <property type="match status" value="1"/>
</dbReference>
<name>A0A0R3SWL5_HYMDI</name>
<dbReference type="EC" id="3.1.3.48" evidence="3"/>
<evidence type="ECO:0000256" key="6">
    <source>
        <dbReference type="ARBA" id="ARBA00022912"/>
    </source>
</evidence>
<sequence length="228" mass="26332">LATIEGSKLSLSAATESENRWKNRYRDIIPYDETRVLLESKSTGDYINANYVKVNEVSSRRYILTQGPLLQTVGHFWQMIWEQKSPVIIMLNRFTEKGTLKCFNYFPLNSQQTLTFPDSSYSVTCISEENKGLYALRSLEVVNNDEIHQILHFHYTRWPDFGVPDYSSSMLNLLWDVRRTAIIHCSAGVGRSGTFVLIDLALTMVRSILMNLKYFESISILMDSKFVF</sequence>
<comment type="subcellular location">
    <subcellularLocation>
        <location evidence="1">Endomembrane system</location>
    </subcellularLocation>
</comment>
<feature type="domain" description="Tyrosine-protein phosphatase" evidence="8">
    <location>
        <begin position="1"/>
        <end position="228"/>
    </location>
</feature>
<dbReference type="GO" id="GO:0005737">
    <property type="term" value="C:cytoplasm"/>
    <property type="evidence" value="ECO:0007669"/>
    <property type="project" value="TreeGrafter"/>
</dbReference>
<keyword evidence="7" id="KW-0472">Membrane</keyword>
<evidence type="ECO:0000256" key="4">
    <source>
        <dbReference type="ARBA" id="ARBA00022553"/>
    </source>
</evidence>
<proteinExistence type="inferred from homology"/>
<dbReference type="PROSITE" id="PS00383">
    <property type="entry name" value="TYR_PHOSPHATASE_1"/>
    <property type="match status" value="1"/>
</dbReference>
<dbReference type="GO" id="GO:0019901">
    <property type="term" value="F:protein kinase binding"/>
    <property type="evidence" value="ECO:0007669"/>
    <property type="project" value="TreeGrafter"/>
</dbReference>
<dbReference type="GO" id="GO:0012505">
    <property type="term" value="C:endomembrane system"/>
    <property type="evidence" value="ECO:0007669"/>
    <property type="project" value="UniProtKB-SubCell"/>
</dbReference>
<evidence type="ECO:0000259" key="8">
    <source>
        <dbReference type="PROSITE" id="PS50055"/>
    </source>
</evidence>
<dbReference type="InterPro" id="IPR029021">
    <property type="entry name" value="Prot-tyrosine_phosphatase-like"/>
</dbReference>
<keyword evidence="5" id="KW-0378">Hydrolase</keyword>
<dbReference type="PANTHER" id="PTHR46047">
    <property type="entry name" value="TYROSINE-PROTEIN PHOSPHATASE NON-RECEPTOR TYPE 61F"/>
    <property type="match status" value="1"/>
</dbReference>
<evidence type="ECO:0000256" key="5">
    <source>
        <dbReference type="ARBA" id="ARBA00022801"/>
    </source>
</evidence>
<dbReference type="PANTHER" id="PTHR46047:SF3">
    <property type="entry name" value="TYROSINE-PROTEIN PHOSPHATASE NON-RECEPTOR TYPE 61F"/>
    <property type="match status" value="1"/>
</dbReference>
<organism evidence="10">
    <name type="scientific">Hymenolepis diminuta</name>
    <name type="common">Rat tapeworm</name>
    <dbReference type="NCBI Taxonomy" id="6216"/>
    <lineage>
        <taxon>Eukaryota</taxon>
        <taxon>Metazoa</taxon>
        <taxon>Spiralia</taxon>
        <taxon>Lophotrochozoa</taxon>
        <taxon>Platyhelminthes</taxon>
        <taxon>Cestoda</taxon>
        <taxon>Eucestoda</taxon>
        <taxon>Cyclophyllidea</taxon>
        <taxon>Hymenolepididae</taxon>
        <taxon>Hymenolepis</taxon>
    </lineage>
</organism>
<dbReference type="SMART" id="SM00194">
    <property type="entry name" value="PTPc"/>
    <property type="match status" value="1"/>
</dbReference>
<dbReference type="PRINTS" id="PR00700">
    <property type="entry name" value="PRTYPHPHTASE"/>
</dbReference>
<dbReference type="STRING" id="6216.A0A0R3SWL5"/>
<dbReference type="InterPro" id="IPR051985">
    <property type="entry name" value="NR_tyrosine_phosphatase"/>
</dbReference>
<dbReference type="GO" id="GO:0070373">
    <property type="term" value="P:negative regulation of ERK1 and ERK2 cascade"/>
    <property type="evidence" value="ECO:0007669"/>
    <property type="project" value="TreeGrafter"/>
</dbReference>
<feature type="domain" description="Tyrosine specific protein phosphatases" evidence="9">
    <location>
        <begin position="182"/>
        <end position="228"/>
    </location>
</feature>
<evidence type="ECO:0000313" key="10">
    <source>
        <dbReference type="WBParaSite" id="HDID_0001008601-mRNA-1"/>
    </source>
</evidence>
<dbReference type="GO" id="GO:0046426">
    <property type="term" value="P:negative regulation of receptor signaling pathway via JAK-STAT"/>
    <property type="evidence" value="ECO:0007669"/>
    <property type="project" value="TreeGrafter"/>
</dbReference>
<dbReference type="PROSITE" id="PS50055">
    <property type="entry name" value="TYR_PHOSPHATASE_PTP"/>
    <property type="match status" value="1"/>
</dbReference>
<evidence type="ECO:0000256" key="2">
    <source>
        <dbReference type="ARBA" id="ARBA00009701"/>
    </source>
</evidence>
<protein>
    <recommendedName>
        <fullName evidence="3">protein-tyrosine-phosphatase</fullName>
        <ecNumber evidence="3">3.1.3.48</ecNumber>
    </recommendedName>
</protein>
<evidence type="ECO:0000256" key="1">
    <source>
        <dbReference type="ARBA" id="ARBA00004308"/>
    </source>
</evidence>
<dbReference type="SMART" id="SM00404">
    <property type="entry name" value="PTPc_motif"/>
    <property type="match status" value="1"/>
</dbReference>
<keyword evidence="6" id="KW-0904">Protein phosphatase</keyword>
<dbReference type="GO" id="GO:0005634">
    <property type="term" value="C:nucleus"/>
    <property type="evidence" value="ECO:0007669"/>
    <property type="project" value="TreeGrafter"/>
</dbReference>
<dbReference type="InterPro" id="IPR016130">
    <property type="entry name" value="Tyr_Pase_AS"/>
</dbReference>
<dbReference type="InterPro" id="IPR000387">
    <property type="entry name" value="Tyr_Pase_dom"/>
</dbReference>
<evidence type="ECO:0000256" key="7">
    <source>
        <dbReference type="ARBA" id="ARBA00023136"/>
    </source>
</evidence>
<comment type="similarity">
    <text evidence="2">Belongs to the protein-tyrosine phosphatase family. Non-receptor class 1 subfamily.</text>
</comment>